<keyword evidence="1 2" id="KW-0371">Homeobox</keyword>
<dbReference type="Proteomes" id="UP001152300">
    <property type="component" value="Unassembled WGS sequence"/>
</dbReference>
<dbReference type="SMART" id="SM00389">
    <property type="entry name" value="HOX"/>
    <property type="match status" value="1"/>
</dbReference>
<feature type="compositionally biased region" description="Polar residues" evidence="3">
    <location>
        <begin position="521"/>
        <end position="530"/>
    </location>
</feature>
<dbReference type="CDD" id="cd00086">
    <property type="entry name" value="homeodomain"/>
    <property type="match status" value="1"/>
</dbReference>
<feature type="DNA-binding region" description="Homeobox" evidence="1">
    <location>
        <begin position="68"/>
        <end position="127"/>
    </location>
</feature>
<dbReference type="GO" id="GO:0003677">
    <property type="term" value="F:DNA binding"/>
    <property type="evidence" value="ECO:0007669"/>
    <property type="project" value="UniProtKB-UniRule"/>
</dbReference>
<sequence length="705" mass="77382">MPKDAQHVQFLNNYYNTLADPNTLTKTTQEIADDCNLAHLPPTTQGVDGVDSQIVGRHMSECRRRAANQARAERNTPEQTQILEAAYALNHYPPPGTRMILMWQTGLSYRKIKNWFEQKAKMLKRAGGGPTGPNPRSSRHATRMWKAYDADREGYVRKLLNGSICPMTGADLTQRMRNNLPNAHVNGAMNNMNGHLGLGLMAPGANIGFGLNYQNGPGSFQAMQALSHNLMSQHGQARFQNVPAPPHNQMIPHGQNGSRNMQAPLPNQVNQQARQGSQQMPMYTQAQSQMYSMPPAQFMNLGNNGLTAGQSYPANGNQQAGQQIAQPGANILNPDMRNSRPALFNGINKAGWSSIPSGRPAAQNYHTPRGSQGQRQKLYAPPYPQAPASQTERPLNGGLIQPATSSRKRKPAPVENEVDSAQHSRKRPRHVLKSPAIASSAKRKFTPADGEIDNTEHPNKQHKSMRRVSRTKGQMKPKPSPEFLAQLTNIAEGVYQGHTFMAPMAPNTGISFNNGGMNRWSPNQSPTRNNGYGRHYDGKTTGARETTPAISTPTILTPDIDPTLLDPRLFNDNKSTSGKPHATANQDPTTFDPQQQFAQEAQKEDNSAVQGKVQSPTPHNARSQGGIWETKPPAQYTPPPKNSPYQQDGAQELESQGQVPSPLEYPVNAQDVDNFDNSLPPMDRSAFLGSIPMDGGFDFDSFLTI</sequence>
<feature type="compositionally biased region" description="Basic residues" evidence="3">
    <location>
        <begin position="423"/>
        <end position="432"/>
    </location>
</feature>
<feature type="compositionally biased region" description="Polar residues" evidence="3">
    <location>
        <begin position="572"/>
        <end position="599"/>
    </location>
</feature>
<dbReference type="AlphaFoldDB" id="A0A9X0AWR6"/>
<dbReference type="GO" id="GO:0005634">
    <property type="term" value="C:nucleus"/>
    <property type="evidence" value="ECO:0007669"/>
    <property type="project" value="UniProtKB-SubCell"/>
</dbReference>
<dbReference type="InterPro" id="IPR001356">
    <property type="entry name" value="HD"/>
</dbReference>
<dbReference type="Gene3D" id="1.10.10.60">
    <property type="entry name" value="Homeodomain-like"/>
    <property type="match status" value="1"/>
</dbReference>
<dbReference type="OrthoDB" id="6159439at2759"/>
<dbReference type="EMBL" id="JAPEIS010000001">
    <property type="protein sequence ID" value="KAJ8070386.1"/>
    <property type="molecule type" value="Genomic_DNA"/>
</dbReference>
<feature type="compositionally biased region" description="Low complexity" evidence="3">
    <location>
        <begin position="552"/>
        <end position="567"/>
    </location>
</feature>
<comment type="caution">
    <text evidence="5">The sequence shown here is derived from an EMBL/GenBank/DDBJ whole genome shotgun (WGS) entry which is preliminary data.</text>
</comment>
<dbReference type="PROSITE" id="PS50071">
    <property type="entry name" value="HOMEOBOX_2"/>
    <property type="match status" value="1"/>
</dbReference>
<dbReference type="InterPro" id="IPR009057">
    <property type="entry name" value="Homeodomain-like_sf"/>
</dbReference>
<name>A0A9X0AWR6_9HELO</name>
<feature type="compositionally biased region" description="Polar residues" evidence="3">
    <location>
        <begin position="643"/>
        <end position="659"/>
    </location>
</feature>
<evidence type="ECO:0000256" key="3">
    <source>
        <dbReference type="SAM" id="MobiDB-lite"/>
    </source>
</evidence>
<reference evidence="5" key="1">
    <citation type="submission" date="2022-11" db="EMBL/GenBank/DDBJ databases">
        <title>Genome Resource of Sclerotinia nivalis Strain SnTB1, a Plant Pathogen Isolated from American Ginseng.</title>
        <authorList>
            <person name="Fan S."/>
        </authorList>
    </citation>
    <scope>NUCLEOTIDE SEQUENCE</scope>
    <source>
        <strain evidence="5">SnTB1</strain>
    </source>
</reference>
<evidence type="ECO:0000256" key="2">
    <source>
        <dbReference type="RuleBase" id="RU000682"/>
    </source>
</evidence>
<protein>
    <recommendedName>
        <fullName evidence="4">Homeobox domain-containing protein</fullName>
    </recommendedName>
</protein>
<dbReference type="SUPFAM" id="SSF46689">
    <property type="entry name" value="Homeodomain-like"/>
    <property type="match status" value="1"/>
</dbReference>
<evidence type="ECO:0000259" key="4">
    <source>
        <dbReference type="PROSITE" id="PS50071"/>
    </source>
</evidence>
<evidence type="ECO:0000313" key="6">
    <source>
        <dbReference type="Proteomes" id="UP001152300"/>
    </source>
</evidence>
<keyword evidence="1 2" id="KW-0539">Nucleus</keyword>
<feature type="domain" description="Homeobox" evidence="4">
    <location>
        <begin position="66"/>
        <end position="126"/>
    </location>
</feature>
<organism evidence="5 6">
    <name type="scientific">Sclerotinia nivalis</name>
    <dbReference type="NCBI Taxonomy" id="352851"/>
    <lineage>
        <taxon>Eukaryota</taxon>
        <taxon>Fungi</taxon>
        <taxon>Dikarya</taxon>
        <taxon>Ascomycota</taxon>
        <taxon>Pezizomycotina</taxon>
        <taxon>Leotiomycetes</taxon>
        <taxon>Helotiales</taxon>
        <taxon>Sclerotiniaceae</taxon>
        <taxon>Sclerotinia</taxon>
    </lineage>
</organism>
<comment type="subcellular location">
    <subcellularLocation>
        <location evidence="1 2">Nucleus</location>
    </subcellularLocation>
</comment>
<keyword evidence="1 2" id="KW-0238">DNA-binding</keyword>
<accession>A0A9X0AWR6</accession>
<feature type="compositionally biased region" description="Basic residues" evidence="3">
    <location>
        <begin position="460"/>
        <end position="475"/>
    </location>
</feature>
<feature type="region of interest" description="Disordered" evidence="3">
    <location>
        <begin position="521"/>
        <end position="678"/>
    </location>
</feature>
<gene>
    <name evidence="5" type="ORF">OCU04_000763</name>
</gene>
<dbReference type="Pfam" id="PF00046">
    <property type="entry name" value="Homeodomain"/>
    <property type="match status" value="1"/>
</dbReference>
<keyword evidence="6" id="KW-1185">Reference proteome</keyword>
<feature type="compositionally biased region" description="Polar residues" evidence="3">
    <location>
        <begin position="364"/>
        <end position="375"/>
    </location>
</feature>
<evidence type="ECO:0000256" key="1">
    <source>
        <dbReference type="PROSITE-ProRule" id="PRU00108"/>
    </source>
</evidence>
<evidence type="ECO:0000313" key="5">
    <source>
        <dbReference type="EMBL" id="KAJ8070386.1"/>
    </source>
</evidence>
<feature type="region of interest" description="Disordered" evidence="3">
    <location>
        <begin position="353"/>
        <end position="480"/>
    </location>
</feature>
<proteinExistence type="predicted"/>
<feature type="compositionally biased region" description="Polar residues" evidence="3">
    <location>
        <begin position="607"/>
        <end position="623"/>
    </location>
</feature>